<dbReference type="AlphaFoldDB" id="A0A1H3XI22"/>
<evidence type="ECO:0000259" key="4">
    <source>
        <dbReference type="Pfam" id="PF00150"/>
    </source>
</evidence>
<keyword evidence="1 5" id="KW-0378">Hydrolase</keyword>
<keyword evidence="3" id="KW-0732">Signal</keyword>
<dbReference type="InterPro" id="IPR017853">
    <property type="entry name" value="GH"/>
</dbReference>
<keyword evidence="2" id="KW-0326">Glycosidase</keyword>
<evidence type="ECO:0000256" key="3">
    <source>
        <dbReference type="SAM" id="SignalP"/>
    </source>
</evidence>
<dbReference type="Gene3D" id="2.60.40.1080">
    <property type="match status" value="1"/>
</dbReference>
<dbReference type="GO" id="GO:0004553">
    <property type="term" value="F:hydrolase activity, hydrolyzing O-glycosyl compounds"/>
    <property type="evidence" value="ECO:0007669"/>
    <property type="project" value="InterPro"/>
</dbReference>
<dbReference type="Proteomes" id="UP000182257">
    <property type="component" value="Unassembled WGS sequence"/>
</dbReference>
<evidence type="ECO:0000313" key="5">
    <source>
        <dbReference type="EMBL" id="SDZ98963.1"/>
    </source>
</evidence>
<proteinExistence type="predicted"/>
<reference evidence="5 6" key="1">
    <citation type="submission" date="2016-10" db="EMBL/GenBank/DDBJ databases">
        <authorList>
            <person name="de Groot N.N."/>
        </authorList>
    </citation>
    <scope>NUCLEOTIDE SEQUENCE [LARGE SCALE GENOMIC DNA]</scope>
    <source>
        <strain evidence="5 6">D31d</strain>
    </source>
</reference>
<gene>
    <name evidence="5" type="ORF">SAMN05216462_0222</name>
</gene>
<dbReference type="InterPro" id="IPR001547">
    <property type="entry name" value="Glyco_hydro_5"/>
</dbReference>
<dbReference type="Pfam" id="PF00150">
    <property type="entry name" value="Cellulase"/>
    <property type="match status" value="1"/>
</dbReference>
<feature type="domain" description="Glycoside hydrolase family 5" evidence="4">
    <location>
        <begin position="201"/>
        <end position="315"/>
    </location>
</feature>
<organism evidence="5 6">
    <name type="scientific">Xylanibacter ruminicola</name>
    <name type="common">Prevotella ruminicola</name>
    <dbReference type="NCBI Taxonomy" id="839"/>
    <lineage>
        <taxon>Bacteria</taxon>
        <taxon>Pseudomonadati</taxon>
        <taxon>Bacteroidota</taxon>
        <taxon>Bacteroidia</taxon>
        <taxon>Bacteroidales</taxon>
        <taxon>Prevotellaceae</taxon>
        <taxon>Xylanibacter</taxon>
    </lineage>
</organism>
<dbReference type="RefSeq" id="WP_074759862.1">
    <property type="nucleotide sequence ID" value="NZ_FNRF01000001.1"/>
</dbReference>
<dbReference type="GO" id="GO:0000272">
    <property type="term" value="P:polysaccharide catabolic process"/>
    <property type="evidence" value="ECO:0007669"/>
    <property type="project" value="InterPro"/>
</dbReference>
<feature type="chain" id="PRO_5010161864" evidence="3">
    <location>
        <begin position="19"/>
        <end position="733"/>
    </location>
</feature>
<dbReference type="OrthoDB" id="273314at2"/>
<dbReference type="Gene3D" id="3.20.20.80">
    <property type="entry name" value="Glycosidases"/>
    <property type="match status" value="1"/>
</dbReference>
<accession>A0A1H3XI22</accession>
<evidence type="ECO:0000313" key="6">
    <source>
        <dbReference type="Proteomes" id="UP000182257"/>
    </source>
</evidence>
<feature type="signal peptide" evidence="3">
    <location>
        <begin position="1"/>
        <end position="18"/>
    </location>
</feature>
<sequence length="733" mass="81411">MKRIFTLITILCALGAGAQGVKPLPSLHTEGRWLVDKHGNQVVLHGVMDTPNMYFNGWRWGSPWADDTNYDANGAKKCLSFFETLFAGMEQAKCNIFRLHLDPAWTNDPSDSYVYAGSTGQDASASGEADIKKFNPDRLETFLPSLYLKLAEKAMNHGLFVVMRPPGVCPHNLKVGDYYQKYLITVWDIVTKQSYVQEHAGQISIELANEPVNIRNANNQDDTKALHDYFQPVVDKIRENGFTGIIWVPGTGYQSNYRSYAEYPIEGDNIGYAVHDYPGWYNSSDDNPDPDNKISSFHNAVPVVDTNPIFISEVDWSPIKEPKEPDTNADGTVKRNEFGDIVYKNLGTWATGSTSKWGKAFKAVLDHFGNISMTLTHPHDFMDLDALYGQNVVKPAFNGNPEACAKACFDWYAEYYQVNWPHADDEEETGDSYTVQALKAEQESFDLMIGDKTPISLELLYVDGHTKDISGVATCTVDNPAVAVVKNGMLCALASGETQLNVTYTDIKGTEWKRSFAVKVTGLDLADFTALSSLSDVSGQTFMLLNKETQKVLYGSDAQNLGYDAALKVINDKAINGYMFKAEPISGRTDCYLLKLMLLNGNEYIMWTEKPGYLNSQAVSGWCSFVLGLEGNQYGQDIQDGAVWEIKYVDGQGFTLKNMGTGKYLKDAAPAKYDTPAYFDFLKAGSTSGIRTVQRTNDNDAVYTLQGTKIATSDQWDTLPRGIYIVGGKKKLK</sequence>
<evidence type="ECO:0000256" key="1">
    <source>
        <dbReference type="ARBA" id="ARBA00022801"/>
    </source>
</evidence>
<dbReference type="EMBL" id="FNRF01000001">
    <property type="protein sequence ID" value="SDZ98963.1"/>
    <property type="molecule type" value="Genomic_DNA"/>
</dbReference>
<protein>
    <submittedName>
        <fullName evidence="5">Cellulase (Glycosyl hydrolase family 5)</fullName>
    </submittedName>
</protein>
<name>A0A1H3XI22_XYLRU</name>
<dbReference type="SUPFAM" id="SSF51445">
    <property type="entry name" value="(Trans)glycosidases"/>
    <property type="match status" value="1"/>
</dbReference>
<evidence type="ECO:0000256" key="2">
    <source>
        <dbReference type="ARBA" id="ARBA00023295"/>
    </source>
</evidence>